<protein>
    <submittedName>
        <fullName evidence="2">Uncharacterized protein</fullName>
    </submittedName>
</protein>
<gene>
    <name evidence="1" type="ORF">UFOVP1119_49</name>
    <name evidence="2" type="ORF">UFOVP1238_23</name>
</gene>
<dbReference type="EMBL" id="LR797198">
    <property type="protein sequence ID" value="CAB4193131.1"/>
    <property type="molecule type" value="Genomic_DNA"/>
</dbReference>
<name>A0A6J5RHV4_9CAUD</name>
<organism evidence="2">
    <name type="scientific">uncultured Caudovirales phage</name>
    <dbReference type="NCBI Taxonomy" id="2100421"/>
    <lineage>
        <taxon>Viruses</taxon>
        <taxon>Duplodnaviria</taxon>
        <taxon>Heunggongvirae</taxon>
        <taxon>Uroviricota</taxon>
        <taxon>Caudoviricetes</taxon>
        <taxon>Peduoviridae</taxon>
        <taxon>Maltschvirus</taxon>
        <taxon>Maltschvirus maltsch</taxon>
    </lineage>
</organism>
<evidence type="ECO:0000313" key="2">
    <source>
        <dbReference type="EMBL" id="CAB4193131.1"/>
    </source>
</evidence>
<dbReference type="EMBL" id="LR797076">
    <property type="protein sequence ID" value="CAB4185429.1"/>
    <property type="molecule type" value="Genomic_DNA"/>
</dbReference>
<evidence type="ECO:0000313" key="1">
    <source>
        <dbReference type="EMBL" id="CAB4185429.1"/>
    </source>
</evidence>
<accession>A0A6J5RHV4</accession>
<reference evidence="2" key="1">
    <citation type="submission" date="2020-05" db="EMBL/GenBank/DDBJ databases">
        <authorList>
            <person name="Chiriac C."/>
            <person name="Salcher M."/>
            <person name="Ghai R."/>
            <person name="Kavagutti S V."/>
        </authorList>
    </citation>
    <scope>NUCLEOTIDE SEQUENCE</scope>
</reference>
<proteinExistence type="predicted"/>
<sequence length="113" mass="12671">MGARTNFHFQQGENFFTLYSHWGGDSKIQDLANAIAKAKPRWADEGYAARIIVSQLIGNDWDSETGYGLYADETGGEESYQYTLVNFNDNTVTVGQDTHSFQDFCNYHLGATV</sequence>